<dbReference type="PROSITE" id="PS00138">
    <property type="entry name" value="SUBTILASE_SER"/>
    <property type="match status" value="1"/>
</dbReference>
<evidence type="ECO:0000313" key="8">
    <source>
        <dbReference type="EMBL" id="PDT21828.1"/>
    </source>
</evidence>
<accession>A0ABX4JSC4</accession>
<dbReference type="InterPro" id="IPR023827">
    <property type="entry name" value="Peptidase_S8_Asp-AS"/>
</dbReference>
<dbReference type="PROSITE" id="PS00137">
    <property type="entry name" value="SUBTILASE_HIS"/>
    <property type="match status" value="1"/>
</dbReference>
<gene>
    <name evidence="8" type="ORF">CO674_19975</name>
</gene>
<dbReference type="Proteomes" id="UP000219914">
    <property type="component" value="Unassembled WGS sequence"/>
</dbReference>
<dbReference type="PROSITE" id="PS51892">
    <property type="entry name" value="SUBTILASE"/>
    <property type="match status" value="1"/>
</dbReference>
<dbReference type="InterPro" id="IPR036852">
    <property type="entry name" value="Peptidase_S8/S53_dom_sf"/>
</dbReference>
<evidence type="ECO:0000259" key="7">
    <source>
        <dbReference type="Pfam" id="PF00082"/>
    </source>
</evidence>
<dbReference type="InterPro" id="IPR050131">
    <property type="entry name" value="Peptidase_S8_subtilisin-like"/>
</dbReference>
<dbReference type="PROSITE" id="PS00136">
    <property type="entry name" value="SUBTILASE_ASP"/>
    <property type="match status" value="1"/>
</dbReference>
<feature type="active site" description="Charge relay system" evidence="5">
    <location>
        <position position="222"/>
    </location>
</feature>
<feature type="active site" description="Charge relay system" evidence="5">
    <location>
        <position position="265"/>
    </location>
</feature>
<dbReference type="InterPro" id="IPR023828">
    <property type="entry name" value="Peptidase_S8_Ser-AS"/>
</dbReference>
<keyword evidence="3 5" id="KW-0378">Hydrolase</keyword>
<dbReference type="Pfam" id="PF00082">
    <property type="entry name" value="Peptidase_S8"/>
    <property type="match status" value="1"/>
</dbReference>
<dbReference type="InterPro" id="IPR022398">
    <property type="entry name" value="Peptidase_S8_His-AS"/>
</dbReference>
<evidence type="ECO:0000256" key="3">
    <source>
        <dbReference type="ARBA" id="ARBA00022801"/>
    </source>
</evidence>
<name>A0ABX4JSC4_9HYPH</name>
<evidence type="ECO:0000256" key="5">
    <source>
        <dbReference type="PROSITE-ProRule" id="PRU01240"/>
    </source>
</evidence>
<proteinExistence type="inferred from homology"/>
<evidence type="ECO:0000256" key="6">
    <source>
        <dbReference type="RuleBase" id="RU003355"/>
    </source>
</evidence>
<dbReference type="Gene3D" id="3.40.50.200">
    <property type="entry name" value="Peptidase S8/S53 domain"/>
    <property type="match status" value="1"/>
</dbReference>
<sequence>MNRYVVLPAHGFRSQTLAQAASLRATIPLAAAVRGANPAVRDAISKVDVIDSVSVDGPKLVEMTPETELRLRLEEPSLKIVPLVIYEKMRLVYEIKREAAAAVFSTAEQGAVLRIEDMAGGPIEGARVIAFTNFRTRAGDEGRTDANGAVRLRIASGTTLERIYVYGPPRYWGRFEKSFTLSNDASLQLEPIDLSQELTALRRFRADIPLTAGQGIVVGIVDSGVDSAHPLLPNVSGGANMVLAETKDDPGQIADWGPAAIDGEHGTHVAGIVGARPTAEFDLAGVAPGVTLRSYRVFPHTGGGATNYDIMNAIDRAVQDGCHIINLSLGGGTEDEALRAAIGSALDSGVLVIAAAGNDGRKPVSFPGTLPFCIAVTAMAWSDSFPSVSSEASDIARPYGSENTFLGAFSNFGPQIDLTGPGVGVISTLPEGTYGVMSGTSMASPAVAGYAAFLLAADGIILRLNGADRSTALRDRLFGSAVPLGLGRDYEGFGLPGKGST</sequence>
<dbReference type="EMBL" id="NWSY01000015">
    <property type="protein sequence ID" value="PDT21828.1"/>
    <property type="molecule type" value="Genomic_DNA"/>
</dbReference>
<protein>
    <recommendedName>
        <fullName evidence="7">Peptidase S8/S53 domain-containing protein</fullName>
    </recommendedName>
</protein>
<evidence type="ECO:0000256" key="4">
    <source>
        <dbReference type="ARBA" id="ARBA00022825"/>
    </source>
</evidence>
<dbReference type="PANTHER" id="PTHR43806:SF11">
    <property type="entry name" value="CEREVISIN-RELATED"/>
    <property type="match status" value="1"/>
</dbReference>
<reference evidence="8 9" key="1">
    <citation type="submission" date="2017-09" db="EMBL/GenBank/DDBJ databases">
        <title>Comparative genomics of rhizobia isolated from Phaseolus vulgaris in China.</title>
        <authorList>
            <person name="Tong W."/>
        </authorList>
    </citation>
    <scope>NUCLEOTIDE SEQUENCE [LARGE SCALE GENOMIC DNA]</scope>
    <source>
        <strain evidence="8 9">FH14</strain>
    </source>
</reference>
<keyword evidence="9" id="KW-1185">Reference proteome</keyword>
<feature type="active site" description="Charge relay system" evidence="5">
    <location>
        <position position="441"/>
    </location>
</feature>
<evidence type="ECO:0000256" key="2">
    <source>
        <dbReference type="ARBA" id="ARBA00022670"/>
    </source>
</evidence>
<keyword evidence="4 5" id="KW-0720">Serine protease</keyword>
<keyword evidence="2 5" id="KW-0645">Protease</keyword>
<evidence type="ECO:0000256" key="1">
    <source>
        <dbReference type="ARBA" id="ARBA00011073"/>
    </source>
</evidence>
<dbReference type="InterPro" id="IPR015500">
    <property type="entry name" value="Peptidase_S8_subtilisin-rel"/>
</dbReference>
<organism evidence="8 9">
    <name type="scientific">Rhizobium hidalgonense</name>
    <dbReference type="NCBI Taxonomy" id="1538159"/>
    <lineage>
        <taxon>Bacteria</taxon>
        <taxon>Pseudomonadati</taxon>
        <taxon>Pseudomonadota</taxon>
        <taxon>Alphaproteobacteria</taxon>
        <taxon>Hyphomicrobiales</taxon>
        <taxon>Rhizobiaceae</taxon>
        <taxon>Rhizobium/Agrobacterium group</taxon>
        <taxon>Rhizobium</taxon>
    </lineage>
</organism>
<comment type="caution">
    <text evidence="8">The sequence shown here is derived from an EMBL/GenBank/DDBJ whole genome shotgun (WGS) entry which is preliminary data.</text>
</comment>
<dbReference type="InterPro" id="IPR000209">
    <property type="entry name" value="Peptidase_S8/S53_dom"/>
</dbReference>
<evidence type="ECO:0000313" key="9">
    <source>
        <dbReference type="Proteomes" id="UP000219914"/>
    </source>
</evidence>
<dbReference type="PRINTS" id="PR00723">
    <property type="entry name" value="SUBTILISIN"/>
</dbReference>
<comment type="similarity">
    <text evidence="1 5 6">Belongs to the peptidase S8 family.</text>
</comment>
<feature type="domain" description="Peptidase S8/S53" evidence="7">
    <location>
        <begin position="213"/>
        <end position="460"/>
    </location>
</feature>
<dbReference type="SUPFAM" id="SSF52743">
    <property type="entry name" value="Subtilisin-like"/>
    <property type="match status" value="1"/>
</dbReference>
<dbReference type="PANTHER" id="PTHR43806">
    <property type="entry name" value="PEPTIDASE S8"/>
    <property type="match status" value="1"/>
</dbReference>